<evidence type="ECO:0000259" key="4">
    <source>
        <dbReference type="PROSITE" id="PS50956"/>
    </source>
</evidence>
<dbReference type="Pfam" id="PF13412">
    <property type="entry name" value="HTH_24"/>
    <property type="match status" value="1"/>
</dbReference>
<dbReference type="InterPro" id="IPR000485">
    <property type="entry name" value="AsnC-type_HTH_dom"/>
</dbReference>
<organism evidence="5 6">
    <name type="scientific">Variovorax paradoxus (strain EPS)</name>
    <dbReference type="NCBI Taxonomy" id="595537"/>
    <lineage>
        <taxon>Bacteria</taxon>
        <taxon>Pseudomonadati</taxon>
        <taxon>Pseudomonadota</taxon>
        <taxon>Betaproteobacteria</taxon>
        <taxon>Burkholderiales</taxon>
        <taxon>Comamonadaceae</taxon>
        <taxon>Variovorax</taxon>
    </lineage>
</organism>
<dbReference type="RefSeq" id="WP_013543118.1">
    <property type="nucleotide sequence ID" value="NC_014931.1"/>
</dbReference>
<dbReference type="PANTHER" id="PTHR30154">
    <property type="entry name" value="LEUCINE-RESPONSIVE REGULATORY PROTEIN"/>
    <property type="match status" value="1"/>
</dbReference>
<keyword evidence="2" id="KW-0238">DNA-binding</keyword>
<dbReference type="CDD" id="cd00090">
    <property type="entry name" value="HTH_ARSR"/>
    <property type="match status" value="1"/>
</dbReference>
<dbReference type="InterPro" id="IPR019887">
    <property type="entry name" value="Tscrpt_reg_AsnC/Lrp_C"/>
</dbReference>
<dbReference type="Pfam" id="PF01037">
    <property type="entry name" value="AsnC_trans_reg"/>
    <property type="match status" value="1"/>
</dbReference>
<dbReference type="Proteomes" id="UP000008917">
    <property type="component" value="Chromosome"/>
</dbReference>
<dbReference type="SMART" id="SM00344">
    <property type="entry name" value="HTH_ASNC"/>
    <property type="match status" value="1"/>
</dbReference>
<dbReference type="GO" id="GO:0043565">
    <property type="term" value="F:sequence-specific DNA binding"/>
    <property type="evidence" value="ECO:0007669"/>
    <property type="project" value="InterPro"/>
</dbReference>
<dbReference type="InterPro" id="IPR019888">
    <property type="entry name" value="Tscrpt_reg_AsnC-like"/>
</dbReference>
<dbReference type="PANTHER" id="PTHR30154:SF34">
    <property type="entry name" value="TRANSCRIPTIONAL REGULATOR AZLB"/>
    <property type="match status" value="1"/>
</dbReference>
<dbReference type="GO" id="GO:0006355">
    <property type="term" value="P:regulation of DNA-templated transcription"/>
    <property type="evidence" value="ECO:0007669"/>
    <property type="project" value="UniProtKB-ARBA"/>
</dbReference>
<reference evidence="6" key="1">
    <citation type="submission" date="2010-12" db="EMBL/GenBank/DDBJ databases">
        <title>Complete sequence of Variovorax paradoxus EPS.</title>
        <authorList>
            <consortium name="US DOE Joint Genome Institute"/>
            <person name="Lucas S."/>
            <person name="Copeland A."/>
            <person name="Lapidus A."/>
            <person name="Cheng J.-F."/>
            <person name="Goodwin L."/>
            <person name="Pitluck S."/>
            <person name="Teshima H."/>
            <person name="Detter J.C."/>
            <person name="Han C."/>
            <person name="Tapia R."/>
            <person name="Land M."/>
            <person name="Hauser L."/>
            <person name="Kyrpides N."/>
            <person name="Ivanova N."/>
            <person name="Ovchinnikova G."/>
            <person name="Orwin P."/>
            <person name="Han J.-I.G."/>
            <person name="Woyke T."/>
        </authorList>
    </citation>
    <scope>NUCLEOTIDE SEQUENCE [LARGE SCALE GENOMIC DNA]</scope>
    <source>
        <strain evidence="6">EPS</strain>
    </source>
</reference>
<evidence type="ECO:0000256" key="1">
    <source>
        <dbReference type="ARBA" id="ARBA00023015"/>
    </source>
</evidence>
<dbReference type="KEGG" id="vpe:Varpa_4748"/>
<name>E6UYK6_VARPE</name>
<dbReference type="GO" id="GO:0005829">
    <property type="term" value="C:cytosol"/>
    <property type="evidence" value="ECO:0007669"/>
    <property type="project" value="TreeGrafter"/>
</dbReference>
<evidence type="ECO:0000313" key="6">
    <source>
        <dbReference type="Proteomes" id="UP000008917"/>
    </source>
</evidence>
<dbReference type="Gene3D" id="1.10.10.10">
    <property type="entry name" value="Winged helix-like DNA-binding domain superfamily/Winged helix DNA-binding domain"/>
    <property type="match status" value="1"/>
</dbReference>
<dbReference type="SUPFAM" id="SSF54909">
    <property type="entry name" value="Dimeric alpha+beta barrel"/>
    <property type="match status" value="1"/>
</dbReference>
<dbReference type="AlphaFoldDB" id="E6UYK6"/>
<dbReference type="InterPro" id="IPR036390">
    <property type="entry name" value="WH_DNA-bd_sf"/>
</dbReference>
<dbReference type="STRING" id="595537.Varpa_4748"/>
<feature type="domain" description="HTH asnC-type" evidence="4">
    <location>
        <begin position="6"/>
        <end position="67"/>
    </location>
</feature>
<dbReference type="InterPro" id="IPR011008">
    <property type="entry name" value="Dimeric_a/b-barrel"/>
</dbReference>
<reference evidence="5 6" key="2">
    <citation type="journal article" date="2013" name="Genome Announc.">
        <title>Genome of the Root-Associated Plant Growth-Promoting Bacterium Variovorax paradoxus Strain EPS.</title>
        <authorList>
            <person name="Han J.I."/>
            <person name="Spain J.C."/>
            <person name="Leadbetter J.R."/>
            <person name="Ovchinnikova G."/>
            <person name="Goodwin L.A."/>
            <person name="Han C.S."/>
            <person name="Woyke T."/>
            <person name="Davenport K.W."/>
            <person name="Orwin P.M."/>
        </authorList>
    </citation>
    <scope>NUCLEOTIDE SEQUENCE [LARGE SCALE GENOMIC DNA]</scope>
    <source>
        <strain evidence="5 6">EPS</strain>
    </source>
</reference>
<accession>E6UYK6</accession>
<gene>
    <name evidence="5" type="ordered locus">Varpa_4748</name>
</gene>
<evidence type="ECO:0000256" key="2">
    <source>
        <dbReference type="ARBA" id="ARBA00023125"/>
    </source>
</evidence>
<dbReference type="Gene3D" id="3.30.70.920">
    <property type="match status" value="1"/>
</dbReference>
<protein>
    <submittedName>
        <fullName evidence="5">Transcriptional regulator, AsnC family</fullName>
    </submittedName>
</protein>
<dbReference type="InterPro" id="IPR011991">
    <property type="entry name" value="ArsR-like_HTH"/>
</dbReference>
<dbReference type="EMBL" id="CP002417">
    <property type="protein sequence ID" value="ADU38909.1"/>
    <property type="molecule type" value="Genomic_DNA"/>
</dbReference>
<evidence type="ECO:0000313" key="5">
    <source>
        <dbReference type="EMBL" id="ADU38909.1"/>
    </source>
</evidence>
<sequence length="161" mass="18175">MTSSPLDALDLRLLELIQIDSRMSQSELGERVHLSTAAVNRRLKRMRDDGVIRRYGAVLAPAALGHPLSIVAEVEVESERIDLLDAMKQSFRACPQVQQCYYVTGEWDFILILVVQDMAQYTALSRQLFFQSNNVKRFRTLVTMDPVKVSLDVPARPEPAG</sequence>
<proteinExistence type="predicted"/>
<keyword evidence="3" id="KW-0804">Transcription</keyword>
<keyword evidence="1" id="KW-0805">Transcription regulation</keyword>
<dbReference type="eggNOG" id="COG1522">
    <property type="taxonomic scope" value="Bacteria"/>
</dbReference>
<dbReference type="OrthoDB" id="8590699at2"/>
<dbReference type="PROSITE" id="PS50956">
    <property type="entry name" value="HTH_ASNC_2"/>
    <property type="match status" value="1"/>
</dbReference>
<dbReference type="PRINTS" id="PR00033">
    <property type="entry name" value="HTHASNC"/>
</dbReference>
<evidence type="ECO:0000256" key="3">
    <source>
        <dbReference type="ARBA" id="ARBA00023163"/>
    </source>
</evidence>
<dbReference type="SUPFAM" id="SSF46785">
    <property type="entry name" value="Winged helix' DNA-binding domain"/>
    <property type="match status" value="1"/>
</dbReference>
<dbReference type="HOGENOM" id="CLU_091233_0_1_4"/>
<dbReference type="GO" id="GO:0043200">
    <property type="term" value="P:response to amino acid"/>
    <property type="evidence" value="ECO:0007669"/>
    <property type="project" value="TreeGrafter"/>
</dbReference>
<dbReference type="InterPro" id="IPR036388">
    <property type="entry name" value="WH-like_DNA-bd_sf"/>
</dbReference>